<organism evidence="2 3">
    <name type="scientific">Elizabethkingia anophelis</name>
    <dbReference type="NCBI Taxonomy" id="1117645"/>
    <lineage>
        <taxon>Bacteria</taxon>
        <taxon>Pseudomonadati</taxon>
        <taxon>Bacteroidota</taxon>
        <taxon>Flavobacteriia</taxon>
        <taxon>Flavobacteriales</taxon>
        <taxon>Weeksellaceae</taxon>
        <taxon>Elizabethkingia</taxon>
    </lineage>
</organism>
<accession>A0A7Z7PW22</accession>
<evidence type="ECO:0000313" key="2">
    <source>
        <dbReference type="EMBL" id="STC99288.1"/>
    </source>
</evidence>
<reference evidence="2 3" key="1">
    <citation type="submission" date="2018-06" db="EMBL/GenBank/DDBJ databases">
        <authorList>
            <consortium name="Pathogen Informatics"/>
            <person name="Doyle S."/>
        </authorList>
    </citation>
    <scope>NUCLEOTIDE SEQUENCE [LARGE SCALE GENOMIC DNA]</scope>
    <source>
        <strain evidence="2 3">NCTC10588</strain>
    </source>
</reference>
<sequence>MKTILITGGAGFIGSHVVREFVLKYPDKKIVNLDTLTYAGNLENLKDIQGQTNYTFVKADIVDVRTILDVFEKYQPDGVIHLAAESHVDRSITNPLEFVMTNVIGTVNLLNAAKHIWKDNFEKKRFHHVSTDEVFGALGDDGFFTEETSYDPHSPYSASKASSDHFVRAYHDTVVFCISSKRSRTLWCC</sequence>
<dbReference type="InterPro" id="IPR036291">
    <property type="entry name" value="NAD(P)-bd_dom_sf"/>
</dbReference>
<gene>
    <name evidence="2" type="primary">rfbB_2</name>
    <name evidence="2" type="ORF">NCTC10588_01265</name>
</gene>
<dbReference type="Pfam" id="PF16363">
    <property type="entry name" value="GDP_Man_Dehyd"/>
    <property type="match status" value="1"/>
</dbReference>
<dbReference type="Gene3D" id="3.40.50.720">
    <property type="entry name" value="NAD(P)-binding Rossmann-like Domain"/>
    <property type="match status" value="1"/>
</dbReference>
<dbReference type="SUPFAM" id="SSF51735">
    <property type="entry name" value="NAD(P)-binding Rossmann-fold domains"/>
    <property type="match status" value="1"/>
</dbReference>
<dbReference type="EC" id="4.2.1.46" evidence="2"/>
<evidence type="ECO:0000313" key="3">
    <source>
        <dbReference type="Proteomes" id="UP000254876"/>
    </source>
</evidence>
<comment type="caution">
    <text evidence="2">The sequence shown here is derived from an EMBL/GenBank/DDBJ whole genome shotgun (WGS) entry which is preliminary data.</text>
</comment>
<dbReference type="PANTHER" id="PTHR43000">
    <property type="entry name" value="DTDP-D-GLUCOSE 4,6-DEHYDRATASE-RELATED"/>
    <property type="match status" value="1"/>
</dbReference>
<name>A0A7Z7PW22_9FLAO</name>
<dbReference type="InterPro" id="IPR016040">
    <property type="entry name" value="NAD(P)-bd_dom"/>
</dbReference>
<keyword evidence="2" id="KW-0456">Lyase</keyword>
<proteinExistence type="predicted"/>
<dbReference type="EMBL" id="UFYD01000001">
    <property type="protein sequence ID" value="STC99288.1"/>
    <property type="molecule type" value="Genomic_DNA"/>
</dbReference>
<feature type="domain" description="NAD(P)-binding" evidence="1">
    <location>
        <begin position="5"/>
        <end position="175"/>
    </location>
</feature>
<dbReference type="AlphaFoldDB" id="A0A7Z7PW22"/>
<dbReference type="GO" id="GO:0008460">
    <property type="term" value="F:dTDP-glucose 4,6-dehydratase activity"/>
    <property type="evidence" value="ECO:0007669"/>
    <property type="project" value="UniProtKB-EC"/>
</dbReference>
<dbReference type="Proteomes" id="UP000254876">
    <property type="component" value="Unassembled WGS sequence"/>
</dbReference>
<protein>
    <submittedName>
        <fullName evidence="2">dTDP-glucose 4,6-dehydratase</fullName>
        <ecNumber evidence="2">4.2.1.46</ecNumber>
    </submittedName>
</protein>
<evidence type="ECO:0000259" key="1">
    <source>
        <dbReference type="Pfam" id="PF16363"/>
    </source>
</evidence>